<reference evidence="2 3" key="1">
    <citation type="submission" date="2019-11" db="EMBL/GenBank/DDBJ databases">
        <title>Whole genome sequence of Oryza granulata.</title>
        <authorList>
            <person name="Li W."/>
        </authorList>
    </citation>
    <scope>NUCLEOTIDE SEQUENCE [LARGE SCALE GENOMIC DNA]</scope>
    <source>
        <strain evidence="3">cv. Menghai</strain>
        <tissue evidence="2">Leaf</tissue>
    </source>
</reference>
<evidence type="ECO:0000313" key="2">
    <source>
        <dbReference type="EMBL" id="KAF0889710.1"/>
    </source>
</evidence>
<accession>A0A6G1BP36</accession>
<keyword evidence="3" id="KW-1185">Reference proteome</keyword>
<protein>
    <submittedName>
        <fullName evidence="2">Uncharacterized protein</fullName>
    </submittedName>
</protein>
<gene>
    <name evidence="2" type="ORF">E2562_030502</name>
</gene>
<evidence type="ECO:0000313" key="3">
    <source>
        <dbReference type="Proteomes" id="UP000479710"/>
    </source>
</evidence>
<comment type="caution">
    <text evidence="2">The sequence shown here is derived from an EMBL/GenBank/DDBJ whole genome shotgun (WGS) entry which is preliminary data.</text>
</comment>
<organism evidence="2 3">
    <name type="scientific">Oryza meyeriana var. granulata</name>
    <dbReference type="NCBI Taxonomy" id="110450"/>
    <lineage>
        <taxon>Eukaryota</taxon>
        <taxon>Viridiplantae</taxon>
        <taxon>Streptophyta</taxon>
        <taxon>Embryophyta</taxon>
        <taxon>Tracheophyta</taxon>
        <taxon>Spermatophyta</taxon>
        <taxon>Magnoliopsida</taxon>
        <taxon>Liliopsida</taxon>
        <taxon>Poales</taxon>
        <taxon>Poaceae</taxon>
        <taxon>BOP clade</taxon>
        <taxon>Oryzoideae</taxon>
        <taxon>Oryzeae</taxon>
        <taxon>Oryzinae</taxon>
        <taxon>Oryza</taxon>
        <taxon>Oryza meyeriana</taxon>
    </lineage>
</organism>
<name>A0A6G1BP36_9ORYZ</name>
<proteinExistence type="predicted"/>
<dbReference type="EMBL" id="SPHZ02000012">
    <property type="protein sequence ID" value="KAF0889710.1"/>
    <property type="molecule type" value="Genomic_DNA"/>
</dbReference>
<sequence length="130" mass="14478">MPHSLIGVHTAMSRSGRLHHHWLIQSPRARGQQKDEELGICGRPLDVWSSDSVGDAELGKGGASVALGPELKLAEMAADTELEFDHAVALHKEDFGGNDPLCEKERGEKGSGEEERRDEWEKKEEEKDFY</sequence>
<evidence type="ECO:0000256" key="1">
    <source>
        <dbReference type="SAM" id="MobiDB-lite"/>
    </source>
</evidence>
<dbReference type="AlphaFoldDB" id="A0A6G1BP36"/>
<feature type="region of interest" description="Disordered" evidence="1">
    <location>
        <begin position="93"/>
        <end position="130"/>
    </location>
</feature>
<dbReference type="Proteomes" id="UP000479710">
    <property type="component" value="Unassembled WGS sequence"/>
</dbReference>